<accession>A0AAW1Y1B8</accession>
<comment type="caution">
    <text evidence="5">The sequence shown here is derived from an EMBL/GenBank/DDBJ whole genome shotgun (WGS) entry which is preliminary data.</text>
</comment>
<dbReference type="AlphaFoldDB" id="A0AAW1Y1B8"/>
<dbReference type="EMBL" id="JBEDUW010000002">
    <property type="protein sequence ID" value="KAK9942770.1"/>
    <property type="molecule type" value="Genomic_DNA"/>
</dbReference>
<organism evidence="5 6">
    <name type="scientific">Rubus argutus</name>
    <name type="common">Southern blackberry</name>
    <dbReference type="NCBI Taxonomy" id="59490"/>
    <lineage>
        <taxon>Eukaryota</taxon>
        <taxon>Viridiplantae</taxon>
        <taxon>Streptophyta</taxon>
        <taxon>Embryophyta</taxon>
        <taxon>Tracheophyta</taxon>
        <taxon>Spermatophyta</taxon>
        <taxon>Magnoliopsida</taxon>
        <taxon>eudicotyledons</taxon>
        <taxon>Gunneridae</taxon>
        <taxon>Pentapetalae</taxon>
        <taxon>rosids</taxon>
        <taxon>fabids</taxon>
        <taxon>Rosales</taxon>
        <taxon>Rosaceae</taxon>
        <taxon>Rosoideae</taxon>
        <taxon>Rosoideae incertae sedis</taxon>
        <taxon>Rubus</taxon>
    </lineage>
</organism>
<feature type="chain" id="PRO_5043732819" description="Leucine-rich repeat-containing N-terminal plant-type domain-containing protein" evidence="3">
    <location>
        <begin position="22"/>
        <end position="109"/>
    </location>
</feature>
<keyword evidence="6" id="KW-1185">Reference proteome</keyword>
<evidence type="ECO:0000256" key="3">
    <source>
        <dbReference type="SAM" id="SignalP"/>
    </source>
</evidence>
<evidence type="ECO:0000313" key="6">
    <source>
        <dbReference type="Proteomes" id="UP001457282"/>
    </source>
</evidence>
<keyword evidence="3" id="KW-0732">Signal</keyword>
<proteinExistence type="predicted"/>
<dbReference type="InterPro" id="IPR013210">
    <property type="entry name" value="LRR_N_plant-typ"/>
</dbReference>
<feature type="domain" description="Leucine-rich repeat-containing N-terminal plant-type" evidence="4">
    <location>
        <begin position="35"/>
        <end position="63"/>
    </location>
</feature>
<keyword evidence="2" id="KW-0677">Repeat</keyword>
<gene>
    <name evidence="5" type="ORF">M0R45_008418</name>
</gene>
<name>A0AAW1Y1B8_RUBAR</name>
<keyword evidence="1" id="KW-0433">Leucine-rich repeat</keyword>
<evidence type="ECO:0000256" key="2">
    <source>
        <dbReference type="ARBA" id="ARBA00022737"/>
    </source>
</evidence>
<evidence type="ECO:0000313" key="5">
    <source>
        <dbReference type="EMBL" id="KAK9942770.1"/>
    </source>
</evidence>
<evidence type="ECO:0000256" key="1">
    <source>
        <dbReference type="ARBA" id="ARBA00022614"/>
    </source>
</evidence>
<reference evidence="5 6" key="1">
    <citation type="journal article" date="2023" name="G3 (Bethesda)">
        <title>A chromosome-length genome assembly and annotation of blackberry (Rubus argutus, cv. 'Hillquist').</title>
        <authorList>
            <person name="Bruna T."/>
            <person name="Aryal R."/>
            <person name="Dudchenko O."/>
            <person name="Sargent D.J."/>
            <person name="Mead D."/>
            <person name="Buti M."/>
            <person name="Cavallini A."/>
            <person name="Hytonen T."/>
            <person name="Andres J."/>
            <person name="Pham M."/>
            <person name="Weisz D."/>
            <person name="Mascagni F."/>
            <person name="Usai G."/>
            <person name="Natali L."/>
            <person name="Bassil N."/>
            <person name="Fernandez G.E."/>
            <person name="Lomsadze A."/>
            <person name="Armour M."/>
            <person name="Olukolu B."/>
            <person name="Poorten T."/>
            <person name="Britton C."/>
            <person name="Davik J."/>
            <person name="Ashrafi H."/>
            <person name="Aiden E.L."/>
            <person name="Borodovsky M."/>
            <person name="Worthington M."/>
        </authorList>
    </citation>
    <scope>NUCLEOTIDE SEQUENCE [LARGE SCALE GENOMIC DNA]</scope>
    <source>
        <strain evidence="5">PI 553951</strain>
    </source>
</reference>
<evidence type="ECO:0000259" key="4">
    <source>
        <dbReference type="Pfam" id="PF08263"/>
    </source>
</evidence>
<dbReference type="Proteomes" id="UP001457282">
    <property type="component" value="Unassembled WGS sequence"/>
</dbReference>
<feature type="signal peptide" evidence="3">
    <location>
        <begin position="1"/>
        <end position="21"/>
    </location>
</feature>
<sequence length="109" mass="11769">MAVKVAAAVVVVLLFVWSSETGTFTLFCYAEQEVPSDIRCLKSIKESLEDPLSSLSHWNLNNNTEGLSAGLVAWSAGTKTRTKSSTSTSPAWGLRAIFLGYRGLPQLCS</sequence>
<protein>
    <recommendedName>
        <fullName evidence="4">Leucine-rich repeat-containing N-terminal plant-type domain-containing protein</fullName>
    </recommendedName>
</protein>
<dbReference type="Pfam" id="PF08263">
    <property type="entry name" value="LRRNT_2"/>
    <property type="match status" value="1"/>
</dbReference>